<dbReference type="SUPFAM" id="SSF50447">
    <property type="entry name" value="Translation proteins"/>
    <property type="match status" value="1"/>
</dbReference>
<accession>A0A810Q486</accession>
<keyword evidence="3" id="KW-0479">Metal-binding</keyword>
<geneLocation type="plasmid" evidence="6 7">
    <name>pMM35_01</name>
</geneLocation>
<evidence type="ECO:0000256" key="3">
    <source>
        <dbReference type="ARBA" id="ARBA00022723"/>
    </source>
</evidence>
<dbReference type="InterPro" id="IPR018164">
    <property type="entry name" value="Ala-tRNA-synth_IIc_N"/>
</dbReference>
<feature type="domain" description="Alanyl-transfer RNA synthetases family profile" evidence="5">
    <location>
        <begin position="1"/>
        <end position="236"/>
    </location>
</feature>
<reference evidence="6" key="1">
    <citation type="submission" date="2020-09" db="EMBL/GenBank/DDBJ databases">
        <title>New species isolated from human feces.</title>
        <authorList>
            <person name="Kitahara M."/>
            <person name="Shigeno Y."/>
            <person name="Shime M."/>
            <person name="Matsumoto Y."/>
            <person name="Nakamura S."/>
            <person name="Motooka D."/>
            <person name="Fukuoka S."/>
            <person name="Nishikawa H."/>
            <person name="Benno Y."/>
        </authorList>
    </citation>
    <scope>NUCLEOTIDE SEQUENCE</scope>
    <source>
        <strain evidence="6">MM35</strain>
        <plasmid evidence="6">pMM35_01</plasmid>
    </source>
</reference>
<evidence type="ECO:0000313" key="6">
    <source>
        <dbReference type="EMBL" id="BCK79553.1"/>
    </source>
</evidence>
<dbReference type="GO" id="GO:0002161">
    <property type="term" value="F:aminoacyl-tRNA deacylase activity"/>
    <property type="evidence" value="ECO:0007669"/>
    <property type="project" value="UniProtKB-ARBA"/>
</dbReference>
<dbReference type="PANTHER" id="PTHR43462:SF1">
    <property type="entry name" value="ALANYL-TRNA EDITING PROTEIN AARSD1"/>
    <property type="match status" value="1"/>
</dbReference>
<dbReference type="PANTHER" id="PTHR43462">
    <property type="entry name" value="ALANYL-TRNA EDITING PROTEIN"/>
    <property type="match status" value="1"/>
</dbReference>
<dbReference type="InterPro" id="IPR051335">
    <property type="entry name" value="Alanyl-tRNA_Editing_Enzymes"/>
</dbReference>
<comment type="subcellular location">
    <subcellularLocation>
        <location evidence="2">Cytoplasm</location>
    </subcellularLocation>
</comment>
<name>A0A810Q486_9FIRM</name>
<keyword evidence="7" id="KW-1185">Reference proteome</keyword>
<evidence type="ECO:0000256" key="2">
    <source>
        <dbReference type="ARBA" id="ARBA00004496"/>
    </source>
</evidence>
<dbReference type="GO" id="GO:0003676">
    <property type="term" value="F:nucleic acid binding"/>
    <property type="evidence" value="ECO:0007669"/>
    <property type="project" value="InterPro"/>
</dbReference>
<dbReference type="Pfam" id="PF01411">
    <property type="entry name" value="tRNA-synt_2c"/>
    <property type="match status" value="1"/>
</dbReference>
<organism evidence="6 7">
    <name type="scientific">Vescimonas fastidiosa</name>
    <dbReference type="NCBI Taxonomy" id="2714353"/>
    <lineage>
        <taxon>Bacteria</taxon>
        <taxon>Bacillati</taxon>
        <taxon>Bacillota</taxon>
        <taxon>Clostridia</taxon>
        <taxon>Eubacteriales</taxon>
        <taxon>Oscillospiraceae</taxon>
        <taxon>Vescimonas</taxon>
    </lineage>
</organism>
<dbReference type="GO" id="GO:0046872">
    <property type="term" value="F:metal ion binding"/>
    <property type="evidence" value="ECO:0007669"/>
    <property type="project" value="UniProtKB-KW"/>
</dbReference>
<dbReference type="GO" id="GO:0006419">
    <property type="term" value="P:alanyl-tRNA aminoacylation"/>
    <property type="evidence" value="ECO:0007669"/>
    <property type="project" value="InterPro"/>
</dbReference>
<dbReference type="Gene3D" id="2.40.30.130">
    <property type="match status" value="1"/>
</dbReference>
<dbReference type="AlphaFoldDB" id="A0A810Q486"/>
<dbReference type="Proteomes" id="UP000681343">
    <property type="component" value="Plasmid pMM35_01"/>
</dbReference>
<dbReference type="RefSeq" id="WP_212821226.1">
    <property type="nucleotide sequence ID" value="NZ_AP023416.1"/>
</dbReference>
<dbReference type="GO" id="GO:0004813">
    <property type="term" value="F:alanine-tRNA ligase activity"/>
    <property type="evidence" value="ECO:0007669"/>
    <property type="project" value="InterPro"/>
</dbReference>
<dbReference type="GO" id="GO:0005737">
    <property type="term" value="C:cytoplasm"/>
    <property type="evidence" value="ECO:0007669"/>
    <property type="project" value="UniProtKB-SubCell"/>
</dbReference>
<evidence type="ECO:0000256" key="1">
    <source>
        <dbReference type="ARBA" id="ARBA00001947"/>
    </source>
</evidence>
<dbReference type="InterPro" id="IPR012947">
    <property type="entry name" value="tRNA_SAD"/>
</dbReference>
<evidence type="ECO:0000259" key="5">
    <source>
        <dbReference type="PROSITE" id="PS50860"/>
    </source>
</evidence>
<evidence type="ECO:0000256" key="4">
    <source>
        <dbReference type="ARBA" id="ARBA00022833"/>
    </source>
</evidence>
<dbReference type="Pfam" id="PF07973">
    <property type="entry name" value="tRNA_SAD"/>
    <property type="match status" value="1"/>
</dbReference>
<proteinExistence type="predicted"/>
<dbReference type="EMBL" id="AP023416">
    <property type="protein sequence ID" value="BCK79553.1"/>
    <property type="molecule type" value="Genomic_DNA"/>
</dbReference>
<sequence length="383" mass="42193">METVKLYYENAFLREFDGVVVDCRPQGKKWLVQLDRTAFYPEGGGQPADHGILGGAKVTDVHERDGVILHTCDRALTVGETVHGEIDWARRFDHMQQHSGEHIVSGMLCAAYNCDNTGFHLGEESVIIDYNADIPWEGVLDIEARANRYLWENHPFEALYPSAQELAALPYRSKKELTGQVRITRFPGADCCACCGTHVAYSGQVGLVKFIGWQKFRDGVRLELLCGSRALHYLALNWAQNTAVGRSLSVKPGKTAQAVERLQGELQAVKARCADLEESSFQRLAEDYRDAGNVLLVQPPMESDSVRRLCDAVSRSCGGRCAVFAGADGSYKYAVIHPGQDISPLIKALNAQLHGRGGGRDGFAQGSAACTEEEIRRFWAESA</sequence>
<dbReference type="Gene3D" id="3.30.980.10">
    <property type="entry name" value="Threonyl-trna Synthetase, Chain A, domain 2"/>
    <property type="match status" value="1"/>
</dbReference>
<dbReference type="GO" id="GO:0005524">
    <property type="term" value="F:ATP binding"/>
    <property type="evidence" value="ECO:0007669"/>
    <property type="project" value="InterPro"/>
</dbReference>
<dbReference type="SMART" id="SM00863">
    <property type="entry name" value="tRNA_SAD"/>
    <property type="match status" value="1"/>
</dbReference>
<comment type="cofactor">
    <cofactor evidence="1">
        <name>Zn(2+)</name>
        <dbReference type="ChEBI" id="CHEBI:29105"/>
    </cofactor>
</comment>
<dbReference type="SUPFAM" id="SSF55186">
    <property type="entry name" value="ThrRS/AlaRS common domain"/>
    <property type="match status" value="1"/>
</dbReference>
<dbReference type="InterPro" id="IPR018165">
    <property type="entry name" value="Ala-tRNA-synth_IIc_core"/>
</dbReference>
<dbReference type="KEGG" id="vfa:MM35RIKEN_17450"/>
<gene>
    <name evidence="6" type="ORF">MM35RIKEN_17450</name>
</gene>
<dbReference type="PROSITE" id="PS50860">
    <property type="entry name" value="AA_TRNA_LIGASE_II_ALA"/>
    <property type="match status" value="1"/>
</dbReference>
<evidence type="ECO:0000313" key="7">
    <source>
        <dbReference type="Proteomes" id="UP000681343"/>
    </source>
</evidence>
<protein>
    <submittedName>
        <fullName evidence="6">Alanyl-tRNA editing protein</fullName>
    </submittedName>
</protein>
<keyword evidence="4" id="KW-0862">Zinc</keyword>
<keyword evidence="6" id="KW-0614">Plasmid</keyword>
<dbReference type="InterPro" id="IPR009000">
    <property type="entry name" value="Transl_B-barrel_sf"/>
</dbReference>
<dbReference type="InterPro" id="IPR018163">
    <property type="entry name" value="Thr/Ala-tRNA-synth_IIc_edit"/>
</dbReference>